<evidence type="ECO:0000256" key="7">
    <source>
        <dbReference type="ARBA" id="ARBA00023136"/>
    </source>
</evidence>
<keyword evidence="7 9" id="KW-0472">Membrane</keyword>
<dbReference type="Gene3D" id="3.10.20.310">
    <property type="entry name" value="membrane protein fhac"/>
    <property type="match status" value="1"/>
</dbReference>
<dbReference type="Proteomes" id="UP000032749">
    <property type="component" value="Chromosome"/>
</dbReference>
<dbReference type="Pfam" id="PF08478">
    <property type="entry name" value="POTRA_1"/>
    <property type="match status" value="1"/>
</dbReference>
<feature type="domain" description="POTRA" evidence="11">
    <location>
        <begin position="83"/>
        <end position="152"/>
    </location>
</feature>
<organism evidence="12 13">
    <name type="scientific">Oleispira antarctica RB-8</name>
    <dbReference type="NCBI Taxonomy" id="698738"/>
    <lineage>
        <taxon>Bacteria</taxon>
        <taxon>Pseudomonadati</taxon>
        <taxon>Pseudomonadota</taxon>
        <taxon>Gammaproteobacteria</taxon>
        <taxon>Oceanospirillales</taxon>
        <taxon>Oceanospirillaceae</taxon>
        <taxon>Oleispira</taxon>
    </lineage>
</organism>
<dbReference type="PANTHER" id="PTHR35851">
    <property type="entry name" value="CELL DIVISION PROTEIN FTSQ"/>
    <property type="match status" value="1"/>
</dbReference>
<evidence type="ECO:0000256" key="2">
    <source>
        <dbReference type="ARBA" id="ARBA00022475"/>
    </source>
</evidence>
<evidence type="ECO:0000313" key="12">
    <source>
        <dbReference type="EMBL" id="CCK77180.1"/>
    </source>
</evidence>
<evidence type="ECO:0000313" key="13">
    <source>
        <dbReference type="Proteomes" id="UP000032749"/>
    </source>
</evidence>
<dbReference type="GO" id="GO:0005886">
    <property type="term" value="C:plasma membrane"/>
    <property type="evidence" value="ECO:0007669"/>
    <property type="project" value="UniProtKB-SubCell"/>
</dbReference>
<keyword evidence="2 9" id="KW-1003">Cell membrane</keyword>
<feature type="compositionally biased region" description="Basic and acidic residues" evidence="10">
    <location>
        <begin position="1"/>
        <end position="13"/>
    </location>
</feature>
<dbReference type="KEGG" id="oai:OLEAN_C30040"/>
<dbReference type="OrthoDB" id="9790370at2"/>
<evidence type="ECO:0000256" key="1">
    <source>
        <dbReference type="ARBA" id="ARBA00004370"/>
    </source>
</evidence>
<dbReference type="GO" id="GO:0032153">
    <property type="term" value="C:cell division site"/>
    <property type="evidence" value="ECO:0007669"/>
    <property type="project" value="UniProtKB-UniRule"/>
</dbReference>
<comment type="subcellular location">
    <subcellularLocation>
        <location evidence="9">Cell inner membrane</location>
        <topology evidence="9">Single-pass type II membrane protein</topology>
    </subcellularLocation>
    <subcellularLocation>
        <location evidence="1">Membrane</location>
    </subcellularLocation>
    <text evidence="9">Localizes to the division septum.</text>
</comment>
<evidence type="ECO:0000259" key="11">
    <source>
        <dbReference type="PROSITE" id="PS51779"/>
    </source>
</evidence>
<gene>
    <name evidence="9 12" type="primary">ftsQ</name>
    <name evidence="12" type="ORF">OLEAN_C30040</name>
</gene>
<dbReference type="AlphaFoldDB" id="R4YQF9"/>
<dbReference type="InterPro" id="IPR005548">
    <property type="entry name" value="Cell_div_FtsQ/DivIB_C"/>
</dbReference>
<evidence type="ECO:0000256" key="5">
    <source>
        <dbReference type="ARBA" id="ARBA00022692"/>
    </source>
</evidence>
<comment type="similarity">
    <text evidence="9">Belongs to the FtsQ/DivIB family. FtsQ subfamily.</text>
</comment>
<protein>
    <recommendedName>
        <fullName evidence="9">Cell division protein FtsQ</fullName>
    </recommendedName>
</protein>
<dbReference type="PROSITE" id="PS51779">
    <property type="entry name" value="POTRA"/>
    <property type="match status" value="1"/>
</dbReference>
<dbReference type="Pfam" id="PF03799">
    <property type="entry name" value="FtsQ_DivIB_C"/>
    <property type="match status" value="1"/>
</dbReference>
<keyword evidence="13" id="KW-1185">Reference proteome</keyword>
<dbReference type="InterPro" id="IPR013685">
    <property type="entry name" value="POTRA_FtsQ_type"/>
</dbReference>
<name>R4YQF9_OLEAN</name>
<dbReference type="InterPro" id="IPR045335">
    <property type="entry name" value="FtsQ_C_sf"/>
</dbReference>
<dbReference type="EMBL" id="FO203512">
    <property type="protein sequence ID" value="CCK77180.1"/>
    <property type="molecule type" value="Genomic_DNA"/>
</dbReference>
<feature type="region of interest" description="Disordered" evidence="10">
    <location>
        <begin position="1"/>
        <end position="34"/>
    </location>
</feature>
<comment type="function">
    <text evidence="9">Essential cell division protein. May link together the upstream cell division proteins, which are predominantly cytoplasmic, with the downstream cell division proteins, which are predominantly periplasmic. May control correct divisome assembly.</text>
</comment>
<accession>R4YQF9</accession>
<keyword evidence="5 9" id="KW-0812">Transmembrane</keyword>
<dbReference type="PANTHER" id="PTHR35851:SF1">
    <property type="entry name" value="CELL DIVISION PROTEIN FTSQ"/>
    <property type="match status" value="1"/>
</dbReference>
<dbReference type="HOGENOM" id="CLU_064041_1_1_6"/>
<evidence type="ECO:0000256" key="4">
    <source>
        <dbReference type="ARBA" id="ARBA00022618"/>
    </source>
</evidence>
<evidence type="ECO:0000256" key="6">
    <source>
        <dbReference type="ARBA" id="ARBA00022989"/>
    </source>
</evidence>
<dbReference type="HAMAP" id="MF_00911">
    <property type="entry name" value="FtsQ_subfam"/>
    <property type="match status" value="1"/>
</dbReference>
<keyword evidence="4 9" id="KW-0132">Cell division</keyword>
<dbReference type="GO" id="GO:0043093">
    <property type="term" value="P:FtsZ-dependent cytokinesis"/>
    <property type="evidence" value="ECO:0007669"/>
    <property type="project" value="UniProtKB-UniRule"/>
</dbReference>
<keyword evidence="3 9" id="KW-0997">Cell inner membrane</keyword>
<keyword evidence="6 9" id="KW-1133">Transmembrane helix</keyword>
<keyword evidence="8 9" id="KW-0131">Cell cycle</keyword>
<comment type="subunit">
    <text evidence="9">Part of a complex composed of FtsB, FtsL and FtsQ.</text>
</comment>
<evidence type="ECO:0000256" key="3">
    <source>
        <dbReference type="ARBA" id="ARBA00022519"/>
    </source>
</evidence>
<evidence type="ECO:0000256" key="8">
    <source>
        <dbReference type="ARBA" id="ARBA00023306"/>
    </source>
</evidence>
<dbReference type="InterPro" id="IPR034746">
    <property type="entry name" value="POTRA"/>
</dbReference>
<evidence type="ECO:0000256" key="9">
    <source>
        <dbReference type="HAMAP-Rule" id="MF_00911"/>
    </source>
</evidence>
<dbReference type="Gene3D" id="3.40.50.11690">
    <property type="entry name" value="Cell division protein FtsQ/DivIB"/>
    <property type="match status" value="1"/>
</dbReference>
<reference evidence="12 13" key="1">
    <citation type="journal article" date="2013" name="Nat. Commun.">
        <title>Genome sequence and functional genomic analysis of the oil-degrading bacterium Oleispira antarctica.</title>
        <authorList>
            <person name="Kube M."/>
            <person name="Chernikova T.N."/>
            <person name="Al-Ramahi Y."/>
            <person name="Beloqui A."/>
            <person name="Lopez-Cortez N."/>
            <person name="Guazzaroni M.E."/>
            <person name="Heipieper H.J."/>
            <person name="Klages S."/>
            <person name="Kotsyurbenko O.R."/>
            <person name="Langer I."/>
            <person name="Nechitaylo T.Y."/>
            <person name="Lunsdorf H."/>
            <person name="Fernandez M."/>
            <person name="Juarez S."/>
            <person name="Ciordia S."/>
            <person name="Singer A."/>
            <person name="Kagan O."/>
            <person name="Egorova O."/>
            <person name="Petit P.A."/>
            <person name="Stogios P."/>
            <person name="Kim Y."/>
            <person name="Tchigvintsev A."/>
            <person name="Flick R."/>
            <person name="Denaro R."/>
            <person name="Genovese M."/>
            <person name="Albar J.P."/>
            <person name="Reva O.N."/>
            <person name="Martinez-Gomariz M."/>
            <person name="Tran H."/>
            <person name="Ferrer M."/>
            <person name="Savchenko A."/>
            <person name="Yakunin A.F."/>
            <person name="Yakimov M.M."/>
            <person name="Golyshina O.V."/>
            <person name="Reinhardt R."/>
            <person name="Golyshin P.N."/>
        </authorList>
    </citation>
    <scope>NUCLEOTIDE SEQUENCE [LARGE SCALE GENOMIC DNA]</scope>
</reference>
<proteinExistence type="inferred from homology"/>
<feature type="transmembrane region" description="Helical" evidence="9">
    <location>
        <begin position="48"/>
        <end position="74"/>
    </location>
</feature>
<dbReference type="STRING" id="698738.OLEAN_C30040"/>
<evidence type="ECO:0000256" key="10">
    <source>
        <dbReference type="SAM" id="MobiDB-lite"/>
    </source>
</evidence>
<sequence>MLISSMKDHATKSHKDKRKQRSPQHSSSAKTIANKGATRLKKKTPFSFARVAAVIPMWFVQSVFVVSLLVLSGWGLQQVRWGWPVEQVEIEGEFRFWQAEELAKQLLWVKEQNFFSLDVRQVKTDIEQLPLIKSAQVKKVWPDTLLVKFKEDIPVAVWNQKTLLNPQGEELILSNSFDATRLPRLFGPKKKTEQVMRQFQRFQSRLLSVDAAMVSLTMNTVGSWQIELANGWMIRLGRQQLEQRLERLIELLKILPQEKVAVVDLRYGKGAAIKWLSV</sequence>
<dbReference type="GO" id="GO:0090529">
    <property type="term" value="P:cell septum assembly"/>
    <property type="evidence" value="ECO:0007669"/>
    <property type="project" value="InterPro"/>
</dbReference>
<dbReference type="InterPro" id="IPR026579">
    <property type="entry name" value="FtsQ"/>
</dbReference>